<sequence>MLPGMPKKKLLLLTCAALLAASAVGCSSGHTGGRDEGVVSTAESGGGKGGATKGPSADPAEAGRPQLRLDTTPLEELRLYQGYLHCIKDRGVDVGRGTQKMPEADPKMLWFPGIDVAEERPEVEKACIGKKPLTPPETDPKRNPHYMDDYNEWIACDNRKGFKVEPLPDGGGWNYAPHATPPRDADRIDQECMREAFGGK</sequence>
<dbReference type="Proteomes" id="UP001432161">
    <property type="component" value="Chromosome"/>
</dbReference>
<proteinExistence type="predicted"/>
<evidence type="ECO:0000256" key="1">
    <source>
        <dbReference type="SAM" id="MobiDB-lite"/>
    </source>
</evidence>
<dbReference type="EMBL" id="CP108330">
    <property type="protein sequence ID" value="WUR36983.1"/>
    <property type="molecule type" value="Genomic_DNA"/>
</dbReference>
<protein>
    <recommendedName>
        <fullName evidence="5">Lipoprotein</fullName>
    </recommendedName>
</protein>
<evidence type="ECO:0000256" key="2">
    <source>
        <dbReference type="SAM" id="SignalP"/>
    </source>
</evidence>
<dbReference type="PROSITE" id="PS51257">
    <property type="entry name" value="PROKAR_LIPOPROTEIN"/>
    <property type="match status" value="1"/>
</dbReference>
<feature type="region of interest" description="Disordered" evidence="1">
    <location>
        <begin position="27"/>
        <end position="70"/>
    </location>
</feature>
<reference evidence="3" key="1">
    <citation type="submission" date="2022-10" db="EMBL/GenBank/DDBJ databases">
        <title>The complete genomes of actinobacterial strains from the NBC collection.</title>
        <authorList>
            <person name="Joergensen T.S."/>
            <person name="Alvarez Arevalo M."/>
            <person name="Sterndorff E.B."/>
            <person name="Faurdal D."/>
            <person name="Vuksanovic O."/>
            <person name="Mourched A.-S."/>
            <person name="Charusanti P."/>
            <person name="Shaw S."/>
            <person name="Blin K."/>
            <person name="Weber T."/>
        </authorList>
    </citation>
    <scope>NUCLEOTIDE SEQUENCE</scope>
    <source>
        <strain evidence="3">NBC_00489</strain>
    </source>
</reference>
<gene>
    <name evidence="3" type="ORF">OHN36_07205</name>
</gene>
<keyword evidence="4" id="KW-1185">Reference proteome</keyword>
<accession>A0ABZ1UXJ5</accession>
<keyword evidence="2" id="KW-0732">Signal</keyword>
<evidence type="ECO:0008006" key="5">
    <source>
        <dbReference type="Google" id="ProtNLM"/>
    </source>
</evidence>
<evidence type="ECO:0000313" key="3">
    <source>
        <dbReference type="EMBL" id="WUR36983.1"/>
    </source>
</evidence>
<feature type="chain" id="PRO_5045388434" description="Lipoprotein" evidence="2">
    <location>
        <begin position="26"/>
        <end position="200"/>
    </location>
</feature>
<organism evidence="3 4">
    <name type="scientific">Streptomyces griseoaurantiacus</name>
    <dbReference type="NCBI Taxonomy" id="68213"/>
    <lineage>
        <taxon>Bacteria</taxon>
        <taxon>Bacillati</taxon>
        <taxon>Actinomycetota</taxon>
        <taxon>Actinomycetes</taxon>
        <taxon>Kitasatosporales</taxon>
        <taxon>Streptomycetaceae</taxon>
        <taxon>Streptomyces</taxon>
        <taxon>Streptomyces aurantiacus group</taxon>
    </lineage>
</organism>
<feature type="signal peptide" evidence="2">
    <location>
        <begin position="1"/>
        <end position="25"/>
    </location>
</feature>
<name>A0ABZ1UXJ5_9ACTN</name>
<evidence type="ECO:0000313" key="4">
    <source>
        <dbReference type="Proteomes" id="UP001432161"/>
    </source>
</evidence>